<keyword evidence="8" id="KW-0653">Protein transport</keyword>
<keyword evidence="11" id="KW-0282">Flagellum</keyword>
<name>A0ABS7UA05_9ACTN</name>
<dbReference type="Gene3D" id="1.10.287.1700">
    <property type="match status" value="1"/>
</dbReference>
<evidence type="ECO:0000256" key="7">
    <source>
        <dbReference type="ARBA" id="ARBA00022795"/>
    </source>
</evidence>
<evidence type="ECO:0000256" key="5">
    <source>
        <dbReference type="ARBA" id="ARBA00022475"/>
    </source>
</evidence>
<comment type="subcellular location">
    <subcellularLocation>
        <location evidence="1">Cell membrane</location>
        <topology evidence="1">Peripheral membrane protein</topology>
        <orientation evidence="1">Cytoplasmic side</orientation>
    </subcellularLocation>
</comment>
<keyword evidence="12" id="KW-1185">Reference proteome</keyword>
<keyword evidence="9" id="KW-0472">Membrane</keyword>
<keyword evidence="11" id="KW-0969">Cilium</keyword>
<evidence type="ECO:0000256" key="8">
    <source>
        <dbReference type="ARBA" id="ARBA00022927"/>
    </source>
</evidence>
<reference evidence="11 12" key="1">
    <citation type="submission" date="2021-09" db="EMBL/GenBank/DDBJ databases">
        <title>Whole genome sequence of Nocardioides sp. GBK3QG-3.</title>
        <authorList>
            <person name="Tuo L."/>
        </authorList>
    </citation>
    <scope>NUCLEOTIDE SEQUENCE [LARGE SCALE GENOMIC DNA]</scope>
    <source>
        <strain evidence="11 12">GBK3QG-3</strain>
    </source>
</reference>
<keyword evidence="4" id="KW-0813">Transport</keyword>
<keyword evidence="7" id="KW-1005">Bacterial flagellum biogenesis</keyword>
<proteinExistence type="inferred from homology"/>
<evidence type="ECO:0000256" key="2">
    <source>
        <dbReference type="ARBA" id="ARBA00010004"/>
    </source>
</evidence>
<dbReference type="InterPro" id="IPR053716">
    <property type="entry name" value="Flag_assembly_chemotaxis_eff"/>
</dbReference>
<dbReference type="Pfam" id="PF02050">
    <property type="entry name" value="FliJ"/>
    <property type="match status" value="1"/>
</dbReference>
<accession>A0ABS7UA05</accession>
<comment type="similarity">
    <text evidence="2">Belongs to the FliJ family.</text>
</comment>
<protein>
    <recommendedName>
        <fullName evidence="3">Flagellar FliJ protein</fullName>
    </recommendedName>
</protein>
<keyword evidence="10" id="KW-1006">Bacterial flagellum protein export</keyword>
<evidence type="ECO:0000313" key="11">
    <source>
        <dbReference type="EMBL" id="MBZ5737814.1"/>
    </source>
</evidence>
<evidence type="ECO:0000256" key="9">
    <source>
        <dbReference type="ARBA" id="ARBA00023136"/>
    </source>
</evidence>
<evidence type="ECO:0000256" key="1">
    <source>
        <dbReference type="ARBA" id="ARBA00004413"/>
    </source>
</evidence>
<evidence type="ECO:0000256" key="6">
    <source>
        <dbReference type="ARBA" id="ARBA00022500"/>
    </source>
</evidence>
<keyword evidence="11" id="KW-0966">Cell projection</keyword>
<evidence type="ECO:0000256" key="10">
    <source>
        <dbReference type="ARBA" id="ARBA00023225"/>
    </source>
</evidence>
<dbReference type="RefSeq" id="WP_224122188.1">
    <property type="nucleotide sequence ID" value="NZ_JAIQZJ010000002.1"/>
</dbReference>
<keyword evidence="6" id="KW-0145">Chemotaxis</keyword>
<sequence>MSRQQAGSLNGVVRVRAVRERDSRTGLATALNEQRAAADRVSEIEHLIVTLPAPVTSDLLAFQGRQHSLQMLRESLAAARVDLEAACRLTLAARERWMTDRSRLAAVESLVERRAAAERAERRRREDREQDEVATDLWRRGRALAAANGGAR</sequence>
<organism evidence="11 12">
    <name type="scientific">Nocardioides mangrovi</name>
    <dbReference type="NCBI Taxonomy" id="2874580"/>
    <lineage>
        <taxon>Bacteria</taxon>
        <taxon>Bacillati</taxon>
        <taxon>Actinomycetota</taxon>
        <taxon>Actinomycetes</taxon>
        <taxon>Propionibacteriales</taxon>
        <taxon>Nocardioidaceae</taxon>
        <taxon>Nocardioides</taxon>
    </lineage>
</organism>
<evidence type="ECO:0000256" key="4">
    <source>
        <dbReference type="ARBA" id="ARBA00022448"/>
    </source>
</evidence>
<dbReference type="EMBL" id="JAIQZJ010000002">
    <property type="protein sequence ID" value="MBZ5737814.1"/>
    <property type="molecule type" value="Genomic_DNA"/>
</dbReference>
<comment type="caution">
    <text evidence="11">The sequence shown here is derived from an EMBL/GenBank/DDBJ whole genome shotgun (WGS) entry which is preliminary data.</text>
</comment>
<evidence type="ECO:0000256" key="3">
    <source>
        <dbReference type="ARBA" id="ARBA00020392"/>
    </source>
</evidence>
<keyword evidence="5" id="KW-1003">Cell membrane</keyword>
<gene>
    <name evidence="11" type="ORF">K8U61_06555</name>
</gene>
<dbReference type="InterPro" id="IPR012823">
    <property type="entry name" value="Flagell_FliJ"/>
</dbReference>
<dbReference type="Proteomes" id="UP000780875">
    <property type="component" value="Unassembled WGS sequence"/>
</dbReference>
<evidence type="ECO:0000313" key="12">
    <source>
        <dbReference type="Proteomes" id="UP000780875"/>
    </source>
</evidence>